<keyword evidence="1" id="KW-0732">Signal</keyword>
<feature type="chain" id="PRO_5045952222" evidence="1">
    <location>
        <begin position="32"/>
        <end position="121"/>
    </location>
</feature>
<dbReference type="Proteomes" id="UP000634229">
    <property type="component" value="Unassembled WGS sequence"/>
</dbReference>
<dbReference type="RefSeq" id="WP_201883210.1">
    <property type="nucleotide sequence ID" value="NZ_JAERRF010000053.1"/>
</dbReference>
<proteinExistence type="predicted"/>
<organism evidence="2 3">
    <name type="scientific">Streptomyces coffeae</name>
    <dbReference type="NCBI Taxonomy" id="621382"/>
    <lineage>
        <taxon>Bacteria</taxon>
        <taxon>Bacillati</taxon>
        <taxon>Actinomycetota</taxon>
        <taxon>Actinomycetes</taxon>
        <taxon>Kitasatosporales</taxon>
        <taxon>Streptomycetaceae</taxon>
        <taxon>Streptomyces</taxon>
    </lineage>
</organism>
<name>A0ABS1NR90_9ACTN</name>
<feature type="signal peptide" evidence="1">
    <location>
        <begin position="1"/>
        <end position="31"/>
    </location>
</feature>
<reference evidence="2 3" key="1">
    <citation type="submission" date="2021-01" db="EMBL/GenBank/DDBJ databases">
        <title>WGS of actinomycetes isolated from Thailand.</title>
        <authorList>
            <person name="Thawai C."/>
        </authorList>
    </citation>
    <scope>NUCLEOTIDE SEQUENCE [LARGE SCALE GENOMIC DNA]</scope>
    <source>
        <strain evidence="2 3">CA1R205</strain>
    </source>
</reference>
<protein>
    <submittedName>
        <fullName evidence="2">Uncharacterized protein</fullName>
    </submittedName>
</protein>
<evidence type="ECO:0000313" key="2">
    <source>
        <dbReference type="EMBL" id="MBL1102619.1"/>
    </source>
</evidence>
<accession>A0ABS1NR90</accession>
<keyword evidence="3" id="KW-1185">Reference proteome</keyword>
<sequence>MRKLGRSLSKLIVAVGVSGGLILGASGVATAAAGDYHCMALDPEVCVWQVEVTPGVQQNVVITWVWNDPSGPSPSASPRVTRTYELGIPPSSEFFPTPPAPANDNAGARWVIDSVAIQAAA</sequence>
<gene>
    <name evidence="2" type="ORF">JK363_39715</name>
</gene>
<evidence type="ECO:0000256" key="1">
    <source>
        <dbReference type="SAM" id="SignalP"/>
    </source>
</evidence>
<comment type="caution">
    <text evidence="2">The sequence shown here is derived from an EMBL/GenBank/DDBJ whole genome shotgun (WGS) entry which is preliminary data.</text>
</comment>
<evidence type="ECO:0000313" key="3">
    <source>
        <dbReference type="Proteomes" id="UP000634229"/>
    </source>
</evidence>
<dbReference type="EMBL" id="JAERRF010000053">
    <property type="protein sequence ID" value="MBL1102619.1"/>
    <property type="molecule type" value="Genomic_DNA"/>
</dbReference>